<dbReference type="PROSITE" id="PS50110">
    <property type="entry name" value="RESPONSE_REGULATORY"/>
    <property type="match status" value="1"/>
</dbReference>
<evidence type="ECO:0000259" key="9">
    <source>
        <dbReference type="PROSITE" id="PS01124"/>
    </source>
</evidence>
<dbReference type="InterPro" id="IPR011006">
    <property type="entry name" value="CheY-like_superfamily"/>
</dbReference>
<dbReference type="GO" id="GO:0043565">
    <property type="term" value="F:sequence-specific DNA binding"/>
    <property type="evidence" value="ECO:0007669"/>
    <property type="project" value="InterPro"/>
</dbReference>
<evidence type="ECO:0000256" key="7">
    <source>
        <dbReference type="ARBA" id="ARBA00023163"/>
    </source>
</evidence>
<dbReference type="SMART" id="SM00448">
    <property type="entry name" value="REC"/>
    <property type="match status" value="1"/>
</dbReference>
<protein>
    <submittedName>
        <fullName evidence="11">Response regulator</fullName>
    </submittedName>
</protein>
<dbReference type="PROSITE" id="PS00041">
    <property type="entry name" value="HTH_ARAC_FAMILY_1"/>
    <property type="match status" value="1"/>
</dbReference>
<evidence type="ECO:0000313" key="12">
    <source>
        <dbReference type="Proteomes" id="UP000515679"/>
    </source>
</evidence>
<dbReference type="Pfam" id="PF12833">
    <property type="entry name" value="HTH_18"/>
    <property type="match status" value="1"/>
</dbReference>
<dbReference type="GO" id="GO:0003700">
    <property type="term" value="F:DNA-binding transcription factor activity"/>
    <property type="evidence" value="ECO:0007669"/>
    <property type="project" value="InterPro"/>
</dbReference>
<accession>A0A7G5C1S4</accession>
<dbReference type="InterPro" id="IPR001789">
    <property type="entry name" value="Sig_transdc_resp-reg_receiver"/>
</dbReference>
<dbReference type="AlphaFoldDB" id="A0A7G5C1S4"/>
<name>A0A7G5C1S4_9BACL</name>
<dbReference type="InterPro" id="IPR020449">
    <property type="entry name" value="Tscrpt_reg_AraC-type_HTH"/>
</dbReference>
<dbReference type="Proteomes" id="UP000515679">
    <property type="component" value="Chromosome"/>
</dbReference>
<gene>
    <name evidence="11" type="ORF">FPL14_19690</name>
</gene>
<dbReference type="Gene3D" id="1.10.10.60">
    <property type="entry name" value="Homeodomain-like"/>
    <property type="match status" value="2"/>
</dbReference>
<dbReference type="RefSeq" id="WP_182299392.1">
    <property type="nucleotide sequence ID" value="NZ_CP041969.1"/>
</dbReference>
<dbReference type="InterPro" id="IPR009057">
    <property type="entry name" value="Homeodomain-like_sf"/>
</dbReference>
<proteinExistence type="predicted"/>
<keyword evidence="5" id="KW-0805">Transcription regulation</keyword>
<reference evidence="11 12" key="1">
    <citation type="submission" date="2019-07" db="EMBL/GenBank/DDBJ databases">
        <authorList>
            <person name="Kim J.K."/>
            <person name="Cheong H.-M."/>
            <person name="Choi Y."/>
            <person name="Hwang K.J."/>
            <person name="Lee S."/>
            <person name="Choi C."/>
        </authorList>
    </citation>
    <scope>NUCLEOTIDE SEQUENCE [LARGE SCALE GENOMIC DNA]</scope>
    <source>
        <strain evidence="11 12">KS 22</strain>
    </source>
</reference>
<evidence type="ECO:0000256" key="4">
    <source>
        <dbReference type="ARBA" id="ARBA00023012"/>
    </source>
</evidence>
<dbReference type="SUPFAM" id="SSF52172">
    <property type="entry name" value="CheY-like"/>
    <property type="match status" value="1"/>
</dbReference>
<organism evidence="11 12">
    <name type="scientific">Cohnella cholangitidis</name>
    <dbReference type="NCBI Taxonomy" id="2598458"/>
    <lineage>
        <taxon>Bacteria</taxon>
        <taxon>Bacillati</taxon>
        <taxon>Bacillota</taxon>
        <taxon>Bacilli</taxon>
        <taxon>Bacillales</taxon>
        <taxon>Paenibacillaceae</taxon>
        <taxon>Cohnella</taxon>
    </lineage>
</organism>
<feature type="modified residue" description="4-aspartylphosphate" evidence="8">
    <location>
        <position position="62"/>
    </location>
</feature>
<feature type="domain" description="Response regulatory" evidence="10">
    <location>
        <begin position="10"/>
        <end position="127"/>
    </location>
</feature>
<dbReference type="GO" id="GO:0000160">
    <property type="term" value="P:phosphorelay signal transduction system"/>
    <property type="evidence" value="ECO:0007669"/>
    <property type="project" value="UniProtKB-KW"/>
</dbReference>
<comment type="subcellular location">
    <subcellularLocation>
        <location evidence="1">Cytoplasm</location>
    </subcellularLocation>
</comment>
<dbReference type="InterPro" id="IPR018062">
    <property type="entry name" value="HTH_AraC-typ_CS"/>
</dbReference>
<dbReference type="CDD" id="cd17536">
    <property type="entry name" value="REC_YesN-like"/>
    <property type="match status" value="1"/>
</dbReference>
<dbReference type="KEGG" id="cchl:FPL14_19690"/>
<dbReference type="SMART" id="SM00342">
    <property type="entry name" value="HTH_ARAC"/>
    <property type="match status" value="1"/>
</dbReference>
<evidence type="ECO:0000256" key="6">
    <source>
        <dbReference type="ARBA" id="ARBA00023125"/>
    </source>
</evidence>
<keyword evidence="6" id="KW-0238">DNA-binding</keyword>
<evidence type="ECO:0000256" key="1">
    <source>
        <dbReference type="ARBA" id="ARBA00004496"/>
    </source>
</evidence>
<evidence type="ECO:0000313" key="11">
    <source>
        <dbReference type="EMBL" id="QMV43158.1"/>
    </source>
</evidence>
<keyword evidence="3 8" id="KW-0597">Phosphoprotein</keyword>
<sequence>MALSKINSWKVLIADDEPIIREGLREAVDWQAIGLEVVAEAEDGEEALELAIKHQVDVMLVDLNMPIKNGLMLIQEAKQLLPSCRIVIVSGHDEFNYAQQAVHFGVDEYILKPANPGHLTEVLSRIAGQLEQTKAQEKHFEQASRQIRKNIPLLRERFCNEWIEEAVNEKEVQEQLRFLDLPDTPPSLFGIVRWPEIDLGQSVRSERDRQLMLFAIENIAEEIISPYAQVLFRDPLGFICVIVWNTTDASLFAAIEQAVTQYLKLQIVAQGEPVEQGFDGVAAAYRKAKSGVYKEASISPLVRRARQYLRDHYADKELSLEGTANAIGVSSVYLSRLFKQELGITFVTLVTQLRISKSVQLLSSTNRSIADIAEAVGYDSQHYFSTAFKKTVGVSPIRYRKGEAFEEE</sequence>
<evidence type="ECO:0000256" key="2">
    <source>
        <dbReference type="ARBA" id="ARBA00022490"/>
    </source>
</evidence>
<keyword evidence="7" id="KW-0804">Transcription</keyword>
<dbReference type="SUPFAM" id="SSF46689">
    <property type="entry name" value="Homeodomain-like"/>
    <property type="match status" value="2"/>
</dbReference>
<keyword evidence="2" id="KW-0963">Cytoplasm</keyword>
<dbReference type="PRINTS" id="PR00032">
    <property type="entry name" value="HTHARAC"/>
</dbReference>
<dbReference type="PROSITE" id="PS01124">
    <property type="entry name" value="HTH_ARAC_FAMILY_2"/>
    <property type="match status" value="1"/>
</dbReference>
<dbReference type="PANTHER" id="PTHR42713:SF3">
    <property type="entry name" value="TRANSCRIPTIONAL REGULATORY PROTEIN HPTR"/>
    <property type="match status" value="1"/>
</dbReference>
<evidence type="ECO:0000256" key="5">
    <source>
        <dbReference type="ARBA" id="ARBA00023015"/>
    </source>
</evidence>
<dbReference type="InterPro" id="IPR018060">
    <property type="entry name" value="HTH_AraC"/>
</dbReference>
<evidence type="ECO:0000259" key="10">
    <source>
        <dbReference type="PROSITE" id="PS50110"/>
    </source>
</evidence>
<keyword evidence="4" id="KW-0902">Two-component regulatory system</keyword>
<evidence type="ECO:0000256" key="3">
    <source>
        <dbReference type="ARBA" id="ARBA00022553"/>
    </source>
</evidence>
<dbReference type="GO" id="GO:0005737">
    <property type="term" value="C:cytoplasm"/>
    <property type="evidence" value="ECO:0007669"/>
    <property type="project" value="UniProtKB-SubCell"/>
</dbReference>
<dbReference type="EMBL" id="CP041969">
    <property type="protein sequence ID" value="QMV43158.1"/>
    <property type="molecule type" value="Genomic_DNA"/>
</dbReference>
<keyword evidence="12" id="KW-1185">Reference proteome</keyword>
<dbReference type="Pfam" id="PF00072">
    <property type="entry name" value="Response_reg"/>
    <property type="match status" value="1"/>
</dbReference>
<evidence type="ECO:0000256" key="8">
    <source>
        <dbReference type="PROSITE-ProRule" id="PRU00169"/>
    </source>
</evidence>
<dbReference type="InterPro" id="IPR051552">
    <property type="entry name" value="HptR"/>
</dbReference>
<dbReference type="PANTHER" id="PTHR42713">
    <property type="entry name" value="HISTIDINE KINASE-RELATED"/>
    <property type="match status" value="1"/>
</dbReference>
<feature type="domain" description="HTH araC/xylS-type" evidence="9">
    <location>
        <begin position="303"/>
        <end position="402"/>
    </location>
</feature>
<dbReference type="Gene3D" id="3.40.50.2300">
    <property type="match status" value="1"/>
</dbReference>